<accession>A0AAW1EZI8</accession>
<name>A0AAW1EZI8_ZOAVI</name>
<evidence type="ECO:0000256" key="1">
    <source>
        <dbReference type="ARBA" id="ARBA00004141"/>
    </source>
</evidence>
<comment type="caution">
    <text evidence="9">The sequence shown here is derived from an EMBL/GenBank/DDBJ whole genome shotgun (WGS) entry which is preliminary data.</text>
</comment>
<evidence type="ECO:0000256" key="3">
    <source>
        <dbReference type="ARBA" id="ARBA00022692"/>
    </source>
</evidence>
<keyword evidence="10" id="KW-1185">Reference proteome</keyword>
<dbReference type="GO" id="GO:0016020">
    <property type="term" value="C:membrane"/>
    <property type="evidence" value="ECO:0007669"/>
    <property type="project" value="UniProtKB-SubCell"/>
</dbReference>
<dbReference type="Gene3D" id="1.20.1640.10">
    <property type="entry name" value="Multidrug efflux transporter AcrB transmembrane domain"/>
    <property type="match status" value="2"/>
</dbReference>
<comment type="subcellular location">
    <subcellularLocation>
        <location evidence="1">Membrane</location>
        <topology evidence="1">Multi-pass membrane protein</topology>
    </subcellularLocation>
</comment>
<feature type="domain" description="SSD" evidence="8">
    <location>
        <begin position="262"/>
        <end position="419"/>
    </location>
</feature>
<dbReference type="PROSITE" id="PS50156">
    <property type="entry name" value="SSD"/>
    <property type="match status" value="1"/>
</dbReference>
<dbReference type="InterPro" id="IPR000731">
    <property type="entry name" value="SSD"/>
</dbReference>
<dbReference type="InterPro" id="IPR051697">
    <property type="entry name" value="Patched_domain-protein"/>
</dbReference>
<dbReference type="PANTHER" id="PTHR10796:SF60">
    <property type="entry name" value="PATCHED DOMAIN-CONTAINING PROTEIN 3"/>
    <property type="match status" value="1"/>
</dbReference>
<dbReference type="Pfam" id="PF02460">
    <property type="entry name" value="Patched"/>
    <property type="match status" value="1"/>
</dbReference>
<proteinExistence type="inferred from homology"/>
<dbReference type="EMBL" id="JBCEZU010000112">
    <property type="protein sequence ID" value="KAK9527515.1"/>
    <property type="molecule type" value="Genomic_DNA"/>
</dbReference>
<feature type="transmembrane region" description="Helical" evidence="7">
    <location>
        <begin position="327"/>
        <end position="345"/>
    </location>
</feature>
<dbReference type="PANTHER" id="PTHR10796">
    <property type="entry name" value="PATCHED-RELATED"/>
    <property type="match status" value="1"/>
</dbReference>
<feature type="transmembrane region" description="Helical" evidence="7">
    <location>
        <begin position="535"/>
        <end position="554"/>
    </location>
</feature>
<gene>
    <name evidence="9" type="ORF">VZT92_014072</name>
</gene>
<evidence type="ECO:0000256" key="7">
    <source>
        <dbReference type="SAM" id="Phobius"/>
    </source>
</evidence>
<evidence type="ECO:0000256" key="4">
    <source>
        <dbReference type="ARBA" id="ARBA00022989"/>
    </source>
</evidence>
<feature type="transmembrane region" description="Helical" evidence="7">
    <location>
        <begin position="590"/>
        <end position="612"/>
    </location>
</feature>
<keyword evidence="3 7" id="KW-0812">Transmembrane</keyword>
<keyword evidence="6" id="KW-0325">Glycoprotein</keyword>
<dbReference type="Proteomes" id="UP001488805">
    <property type="component" value="Unassembled WGS sequence"/>
</dbReference>
<evidence type="ECO:0000313" key="9">
    <source>
        <dbReference type="EMBL" id="KAK9527515.1"/>
    </source>
</evidence>
<feature type="transmembrane region" description="Helical" evidence="7">
    <location>
        <begin position="632"/>
        <end position="651"/>
    </location>
</feature>
<feature type="transmembrane region" description="Helical" evidence="7">
    <location>
        <begin position="560"/>
        <end position="583"/>
    </location>
</feature>
<reference evidence="9 10" key="1">
    <citation type="journal article" date="2024" name="Genome Biol. Evol.">
        <title>Chromosome-level genome assembly of the viviparous eelpout Zoarces viviparus.</title>
        <authorList>
            <person name="Fuhrmann N."/>
            <person name="Brasseur M.V."/>
            <person name="Bakowski C.E."/>
            <person name="Podsiadlowski L."/>
            <person name="Prost S."/>
            <person name="Krehenwinkel H."/>
            <person name="Mayer C."/>
        </authorList>
    </citation>
    <scope>NUCLEOTIDE SEQUENCE [LARGE SCALE GENOMIC DNA]</scope>
    <source>
        <strain evidence="9">NO-MEL_2022_Ind0_liver</strain>
    </source>
</reference>
<dbReference type="SUPFAM" id="SSF82866">
    <property type="entry name" value="Multidrug efflux transporter AcrB transmembrane domain"/>
    <property type="match status" value="2"/>
</dbReference>
<keyword evidence="4 7" id="KW-1133">Transmembrane helix</keyword>
<feature type="transmembrane region" description="Helical" evidence="7">
    <location>
        <begin position="291"/>
        <end position="315"/>
    </location>
</feature>
<feature type="transmembrane region" description="Helical" evidence="7">
    <location>
        <begin position="31"/>
        <end position="51"/>
    </location>
</feature>
<evidence type="ECO:0000256" key="6">
    <source>
        <dbReference type="ARBA" id="ARBA00023180"/>
    </source>
</evidence>
<evidence type="ECO:0000259" key="8">
    <source>
        <dbReference type="PROSITE" id="PS50156"/>
    </source>
</evidence>
<dbReference type="AlphaFoldDB" id="A0AAW1EZI8"/>
<evidence type="ECO:0000256" key="2">
    <source>
        <dbReference type="ARBA" id="ARBA00005585"/>
    </source>
</evidence>
<protein>
    <recommendedName>
        <fullName evidence="8">SSD domain-containing protein</fullName>
    </recommendedName>
</protein>
<comment type="similarity">
    <text evidence="2">Belongs to the patched family.</text>
</comment>
<feature type="transmembrane region" description="Helical" evidence="7">
    <location>
        <begin position="396"/>
        <end position="419"/>
    </location>
</feature>
<dbReference type="InterPro" id="IPR003392">
    <property type="entry name" value="PTHD_SSD"/>
</dbReference>
<evidence type="ECO:0000313" key="10">
    <source>
        <dbReference type="Proteomes" id="UP001488805"/>
    </source>
</evidence>
<evidence type="ECO:0000256" key="5">
    <source>
        <dbReference type="ARBA" id="ARBA00023136"/>
    </source>
</evidence>
<feature type="transmembrane region" description="Helical" evidence="7">
    <location>
        <begin position="365"/>
        <end position="384"/>
    </location>
</feature>
<sequence length="671" mass="72919">MGRTCRRTDCVAKPLSGLFERLGSLVGSCPLYFLVIPLILSAALGGGFTFLKDREDNDFERQFTPRKGPSKATRAFVRGHFPYNDSMFSEHRLYDKGSFASLIAVSTSSSNILANPAFEDIVRLNNRVLNITVLNGSVGFSELCAKARGECVSNVLLEVIVSSEADQSSIAFPVQTHGSGSVFLGSVLGGVIAEANGSVTSAQAVKLLYHLDNKENTADASEAWLRAFKRLLSEETDGKHIDVSYYTSKSRQEEIDGHTTDGFPLFLITYACAITFSVISCLRLDNVRNKVWVAVFGVLPTGLAVLSSFGLLLYIGVPFVITVANSPFLILGIGLNNMFVMVSDWQHTNVKDPVPTRMAHSYKEAVMSITITALTDVFKFSVGVASDFPSVQSFSLYASVSIVLCYIYTITLFGAFLALNGRREASNRHWLTCKKIPSDHSDRYSAVYNICCVGGDYDKNTGAEEKHPANVNLTGDAVRASRFFIQTVDIADASTEIHMFTGLKTTAGRCRAASLSVYNQNFIFYDQYDVVVSSTIKNVFVITAGMLVVSLLLIPDPLCALWLTCSIGSVTAGVTGFMVLWNVTLTSISMIIFTICIGFTVDFSAHVSHAFASSERTSPDDKAVDALSSLGYPVLQGALSTILGMSVLTTLHADRIKVKTKVDKSLQISKL</sequence>
<keyword evidence="5 7" id="KW-0472">Membrane</keyword>
<organism evidence="9 10">
    <name type="scientific">Zoarces viviparus</name>
    <name type="common">Viviparous eelpout</name>
    <name type="synonym">Blennius viviparus</name>
    <dbReference type="NCBI Taxonomy" id="48416"/>
    <lineage>
        <taxon>Eukaryota</taxon>
        <taxon>Metazoa</taxon>
        <taxon>Chordata</taxon>
        <taxon>Craniata</taxon>
        <taxon>Vertebrata</taxon>
        <taxon>Euteleostomi</taxon>
        <taxon>Actinopterygii</taxon>
        <taxon>Neopterygii</taxon>
        <taxon>Teleostei</taxon>
        <taxon>Neoteleostei</taxon>
        <taxon>Acanthomorphata</taxon>
        <taxon>Eupercaria</taxon>
        <taxon>Perciformes</taxon>
        <taxon>Cottioidei</taxon>
        <taxon>Zoarcales</taxon>
        <taxon>Zoarcidae</taxon>
        <taxon>Zoarcinae</taxon>
        <taxon>Zoarces</taxon>
    </lineage>
</organism>
<feature type="transmembrane region" description="Helical" evidence="7">
    <location>
        <begin position="263"/>
        <end position="284"/>
    </location>
</feature>